<dbReference type="InterPro" id="IPR011761">
    <property type="entry name" value="ATP-grasp"/>
</dbReference>
<evidence type="ECO:0000313" key="11">
    <source>
        <dbReference type="EMBL" id="KRL28120.1"/>
    </source>
</evidence>
<dbReference type="PANTHER" id="PTHR11609">
    <property type="entry name" value="PURINE BIOSYNTHESIS PROTEIN 6/7, PUR6/7"/>
    <property type="match status" value="1"/>
</dbReference>
<evidence type="ECO:0000256" key="6">
    <source>
        <dbReference type="ARBA" id="ARBA00023211"/>
    </source>
</evidence>
<dbReference type="STRING" id="1423746.FD27_GL000394"/>
<dbReference type="AlphaFoldDB" id="A0A0R1PHU4"/>
<dbReference type="GO" id="GO:0005524">
    <property type="term" value="F:ATP binding"/>
    <property type="evidence" value="ECO:0007669"/>
    <property type="project" value="UniProtKB-UniRule"/>
</dbReference>
<evidence type="ECO:0000313" key="12">
    <source>
        <dbReference type="Proteomes" id="UP000051445"/>
    </source>
</evidence>
<comment type="cofactor">
    <cofactor evidence="1">
        <name>Mn(2+)</name>
        <dbReference type="ChEBI" id="CHEBI:29035"/>
    </cofactor>
</comment>
<dbReference type="PROSITE" id="PS50975">
    <property type="entry name" value="ATP_GRASP"/>
    <property type="match status" value="1"/>
</dbReference>
<dbReference type="SUPFAM" id="SSF56059">
    <property type="entry name" value="Glutathione synthetase ATP-binding domain-like"/>
    <property type="match status" value="1"/>
</dbReference>
<organism evidence="11 12">
    <name type="scientific">Limosilactobacillus frumenti DSM 13145</name>
    <dbReference type="NCBI Taxonomy" id="1423746"/>
    <lineage>
        <taxon>Bacteria</taxon>
        <taxon>Bacillati</taxon>
        <taxon>Bacillota</taxon>
        <taxon>Bacilli</taxon>
        <taxon>Lactobacillales</taxon>
        <taxon>Lactobacillaceae</taxon>
        <taxon>Limosilactobacillus</taxon>
    </lineage>
</organism>
<sequence>MSTKPIFPGSTLGIIGINRNGGALISCAKKAGFNVGVYVDRAQPNITKMADFTLDGAYNDKEKLMQFGEACDAIIYQTPNIDSSVLRYLGQYAAIPQGINGLEIVQDRLMERAFLDQVNINIAPYVTVIGLDDVYQSIDSIGYPALLKPIQRGIGEQSMIIRRQSDITRAAEFIDTGTYLLESWIEHTHEYTMTAAVSGDDLQIFPVAELNYDDDRQLISAAAPAEVNDDMATEMRRIVKSVAASLQYTGVFSINFYVTSTGTLYVKNIELGLTSIANVYDSTTNVNQYEEQIRAVVGMPIHNITNLQSGLLMVVRNYQSRAIQRQWLLKDNWQFRFFNDVDGNDPQALLGFVWVTGEEDLQALQEQVDNTEVWNTKPAEPTTDEQADQGQSETNE</sequence>
<dbReference type="Proteomes" id="UP000051445">
    <property type="component" value="Unassembled WGS sequence"/>
</dbReference>
<proteinExistence type="predicted"/>
<evidence type="ECO:0000256" key="7">
    <source>
        <dbReference type="ARBA" id="ARBA00025704"/>
    </source>
</evidence>
<dbReference type="Pfam" id="PF02222">
    <property type="entry name" value="ATP-grasp"/>
    <property type="match status" value="1"/>
</dbReference>
<dbReference type="InterPro" id="IPR016185">
    <property type="entry name" value="PreATP-grasp_dom_sf"/>
</dbReference>
<dbReference type="GO" id="GO:0005829">
    <property type="term" value="C:cytosol"/>
    <property type="evidence" value="ECO:0007669"/>
    <property type="project" value="TreeGrafter"/>
</dbReference>
<dbReference type="InterPro" id="IPR054350">
    <property type="entry name" value="PurT/PurK_preATP-grasp"/>
</dbReference>
<protein>
    <submittedName>
        <fullName evidence="11">Phosphoribosylaminoimidazole carboxylase</fullName>
    </submittedName>
</protein>
<name>A0A0R1PHU4_9LACO</name>
<dbReference type="OrthoDB" id="9804625at2"/>
<keyword evidence="12" id="KW-1185">Reference proteome</keyword>
<evidence type="ECO:0000256" key="9">
    <source>
        <dbReference type="SAM" id="MobiDB-lite"/>
    </source>
</evidence>
<dbReference type="Pfam" id="PF22660">
    <property type="entry name" value="RS_preATP-grasp-like"/>
    <property type="match status" value="1"/>
</dbReference>
<dbReference type="RefSeq" id="WP_057749349.1">
    <property type="nucleotide sequence ID" value="NZ_AZER01000013.1"/>
</dbReference>
<evidence type="ECO:0000256" key="5">
    <source>
        <dbReference type="ARBA" id="ARBA00022840"/>
    </source>
</evidence>
<dbReference type="Gene3D" id="3.40.50.20">
    <property type="match status" value="1"/>
</dbReference>
<comment type="cofactor">
    <cofactor evidence="2">
        <name>Mg(2+)</name>
        <dbReference type="ChEBI" id="CHEBI:18420"/>
    </cofactor>
</comment>
<dbReference type="InterPro" id="IPR003135">
    <property type="entry name" value="ATP-grasp_carboxylate-amine"/>
</dbReference>
<comment type="pathway">
    <text evidence="7">Purine metabolism.</text>
</comment>
<dbReference type="PANTHER" id="PTHR11609:SF5">
    <property type="entry name" value="PHOSPHORIBOSYLAMINOIMIDAZOLE CARBOXYLASE"/>
    <property type="match status" value="1"/>
</dbReference>
<keyword evidence="4" id="KW-0658">Purine biosynthesis</keyword>
<dbReference type="Gene3D" id="3.30.470.20">
    <property type="entry name" value="ATP-grasp fold, B domain"/>
    <property type="match status" value="1"/>
</dbReference>
<accession>A0A0R1PHU4</accession>
<dbReference type="Gene3D" id="3.30.1490.20">
    <property type="entry name" value="ATP-grasp fold, A domain"/>
    <property type="match status" value="1"/>
</dbReference>
<evidence type="ECO:0000256" key="8">
    <source>
        <dbReference type="PROSITE-ProRule" id="PRU00409"/>
    </source>
</evidence>
<evidence type="ECO:0000256" key="4">
    <source>
        <dbReference type="ARBA" id="ARBA00022755"/>
    </source>
</evidence>
<dbReference type="SUPFAM" id="SSF52440">
    <property type="entry name" value="PreATP-grasp domain"/>
    <property type="match status" value="1"/>
</dbReference>
<gene>
    <name evidence="11" type="ORF">FD27_GL000394</name>
</gene>
<reference evidence="11 12" key="1">
    <citation type="journal article" date="2015" name="Genome Announc.">
        <title>Expanding the biotechnology potential of lactobacilli through comparative genomics of 213 strains and associated genera.</title>
        <authorList>
            <person name="Sun Z."/>
            <person name="Harris H.M."/>
            <person name="McCann A."/>
            <person name="Guo C."/>
            <person name="Argimon S."/>
            <person name="Zhang W."/>
            <person name="Yang X."/>
            <person name="Jeffery I.B."/>
            <person name="Cooney J.C."/>
            <person name="Kagawa T.F."/>
            <person name="Liu W."/>
            <person name="Song Y."/>
            <person name="Salvetti E."/>
            <person name="Wrobel A."/>
            <person name="Rasinkangas P."/>
            <person name="Parkhill J."/>
            <person name="Rea M.C."/>
            <person name="O'Sullivan O."/>
            <person name="Ritari J."/>
            <person name="Douillard F.P."/>
            <person name="Paul Ross R."/>
            <person name="Yang R."/>
            <person name="Briner A.E."/>
            <person name="Felis G.E."/>
            <person name="de Vos W.M."/>
            <person name="Barrangou R."/>
            <person name="Klaenhammer T.R."/>
            <person name="Caufield P.W."/>
            <person name="Cui Y."/>
            <person name="Zhang H."/>
            <person name="O'Toole P.W."/>
        </authorList>
    </citation>
    <scope>NUCLEOTIDE SEQUENCE [LARGE SCALE GENOMIC DNA]</scope>
    <source>
        <strain evidence="11 12">DSM 13145</strain>
    </source>
</reference>
<evidence type="ECO:0000256" key="1">
    <source>
        <dbReference type="ARBA" id="ARBA00001936"/>
    </source>
</evidence>
<feature type="region of interest" description="Disordered" evidence="9">
    <location>
        <begin position="371"/>
        <end position="396"/>
    </location>
</feature>
<dbReference type="InterPro" id="IPR013815">
    <property type="entry name" value="ATP_grasp_subdomain_1"/>
</dbReference>
<dbReference type="EMBL" id="AZER01000013">
    <property type="protein sequence ID" value="KRL28120.1"/>
    <property type="molecule type" value="Genomic_DNA"/>
</dbReference>
<evidence type="ECO:0000256" key="2">
    <source>
        <dbReference type="ARBA" id="ARBA00001946"/>
    </source>
</evidence>
<keyword evidence="3 8" id="KW-0547">Nucleotide-binding</keyword>
<keyword evidence="5 8" id="KW-0067">ATP-binding</keyword>
<dbReference type="PATRIC" id="fig|1423746.3.peg.402"/>
<dbReference type="GO" id="GO:0046872">
    <property type="term" value="F:metal ion binding"/>
    <property type="evidence" value="ECO:0007669"/>
    <property type="project" value="InterPro"/>
</dbReference>
<feature type="domain" description="ATP-grasp" evidence="10">
    <location>
        <begin position="112"/>
        <end position="297"/>
    </location>
</feature>
<keyword evidence="6" id="KW-0464">Manganese</keyword>
<evidence type="ECO:0000259" key="10">
    <source>
        <dbReference type="PROSITE" id="PS50975"/>
    </source>
</evidence>
<dbReference type="GO" id="GO:0006164">
    <property type="term" value="P:purine nucleotide biosynthetic process"/>
    <property type="evidence" value="ECO:0007669"/>
    <property type="project" value="UniProtKB-KW"/>
</dbReference>
<evidence type="ECO:0000256" key="3">
    <source>
        <dbReference type="ARBA" id="ARBA00022741"/>
    </source>
</evidence>
<comment type="caution">
    <text evidence="11">The sequence shown here is derived from an EMBL/GenBank/DDBJ whole genome shotgun (WGS) entry which is preliminary data.</text>
</comment>